<sequence length="201" mass="20875">MLIPIAAAQGATLTPITADEFSSGATLIDFGTVETNEVVDGNMIEDVSFGFTVNGMPSNDATIASGPGDTNNITVANIEGDADGVLSMLFTTPISRLGYGWASDGDPSWSVIQLFDEDDESLGSLTFNGVLDPDFIGGFAGVHSDVPFVRADVTWTVTGGTRFALDNVHFEVIPEASTLSMAVLGVVGGALAVRAQRGRVL</sequence>
<comment type="caution">
    <text evidence="1">The sequence shown here is derived from an EMBL/GenBank/DDBJ whole genome shotgun (WGS) entry which is preliminary data.</text>
</comment>
<organism evidence="1 2">
    <name type="scientific">Aeoliella straminimaris</name>
    <dbReference type="NCBI Taxonomy" id="2954799"/>
    <lineage>
        <taxon>Bacteria</taxon>
        <taxon>Pseudomonadati</taxon>
        <taxon>Planctomycetota</taxon>
        <taxon>Planctomycetia</taxon>
        <taxon>Pirellulales</taxon>
        <taxon>Lacipirellulaceae</taxon>
        <taxon>Aeoliella</taxon>
    </lineage>
</organism>
<dbReference type="Proteomes" id="UP001155241">
    <property type="component" value="Unassembled WGS sequence"/>
</dbReference>
<accession>A0A9X2FA15</accession>
<dbReference type="RefSeq" id="WP_252853173.1">
    <property type="nucleotide sequence ID" value="NZ_JAMXLR010000051.1"/>
</dbReference>
<name>A0A9X2FA15_9BACT</name>
<evidence type="ECO:0000313" key="1">
    <source>
        <dbReference type="EMBL" id="MCO6045060.1"/>
    </source>
</evidence>
<dbReference type="EMBL" id="JAMXLR010000051">
    <property type="protein sequence ID" value="MCO6045060.1"/>
    <property type="molecule type" value="Genomic_DNA"/>
</dbReference>
<gene>
    <name evidence="1" type="ORF">NG895_14210</name>
</gene>
<reference evidence="1" key="1">
    <citation type="submission" date="2022-06" db="EMBL/GenBank/DDBJ databases">
        <title>Aeoliella straminimaris, a novel planctomycete from sediments.</title>
        <authorList>
            <person name="Vitorino I.R."/>
            <person name="Lage O.M."/>
        </authorList>
    </citation>
    <scope>NUCLEOTIDE SEQUENCE</scope>
    <source>
        <strain evidence="1">ICT_H6.2</strain>
    </source>
</reference>
<dbReference type="AlphaFoldDB" id="A0A9X2FA15"/>
<keyword evidence="2" id="KW-1185">Reference proteome</keyword>
<protein>
    <submittedName>
        <fullName evidence="1">Uncharacterized protein</fullName>
    </submittedName>
</protein>
<proteinExistence type="predicted"/>
<evidence type="ECO:0000313" key="2">
    <source>
        <dbReference type="Proteomes" id="UP001155241"/>
    </source>
</evidence>